<evidence type="ECO:0000313" key="2">
    <source>
        <dbReference type="Proteomes" id="UP000037432"/>
    </source>
</evidence>
<accession>A0A0J7YSD3</accession>
<gene>
    <name evidence="1" type="ORF">ACM01_45885</name>
</gene>
<dbReference type="PATRIC" id="fig|1938.3.peg.2311"/>
<protein>
    <submittedName>
        <fullName evidence="1">Uncharacterized protein</fullName>
    </submittedName>
</protein>
<organism evidence="1 2">
    <name type="scientific">Streptomyces viridochromogenes</name>
    <dbReference type="NCBI Taxonomy" id="1938"/>
    <lineage>
        <taxon>Bacteria</taxon>
        <taxon>Bacillati</taxon>
        <taxon>Actinomycetota</taxon>
        <taxon>Actinomycetes</taxon>
        <taxon>Kitasatosporales</taxon>
        <taxon>Streptomycetaceae</taxon>
        <taxon>Streptomyces</taxon>
    </lineage>
</organism>
<comment type="caution">
    <text evidence="1">The sequence shown here is derived from an EMBL/GenBank/DDBJ whole genome shotgun (WGS) entry which is preliminary data.</text>
</comment>
<dbReference type="EMBL" id="LFNT01000159">
    <property type="protein sequence ID" value="KMS66394.1"/>
    <property type="molecule type" value="Genomic_DNA"/>
</dbReference>
<dbReference type="InterPro" id="IPR046485">
    <property type="entry name" value="DUF6578"/>
</dbReference>
<name>A0A0J7YSD3_STRVR</name>
<evidence type="ECO:0000313" key="1">
    <source>
        <dbReference type="EMBL" id="KMS66394.1"/>
    </source>
</evidence>
<dbReference type="RefSeq" id="WP_048587501.1">
    <property type="nucleotide sequence ID" value="NZ_LFNT01000159.1"/>
</dbReference>
<dbReference type="OrthoDB" id="2084645at2"/>
<proteinExistence type="predicted"/>
<reference evidence="1 2" key="1">
    <citation type="submission" date="2015-06" db="EMBL/GenBank/DDBJ databases">
        <authorList>
            <person name="Ju K.-S."/>
            <person name="Doroghazi J.R."/>
            <person name="Metcalf W.W."/>
        </authorList>
    </citation>
    <scope>NUCLEOTIDE SEQUENCE [LARGE SCALE GENOMIC DNA]</scope>
    <source>
        <strain evidence="1 2">NRRL 3414</strain>
    </source>
</reference>
<dbReference type="Proteomes" id="UP000037432">
    <property type="component" value="Unassembled WGS sequence"/>
</dbReference>
<dbReference type="Pfam" id="PF20218">
    <property type="entry name" value="DUF6578"/>
    <property type="match status" value="1"/>
</dbReference>
<sequence>MGLWHVFYEDWQMECCGTPFRLGDEVSWPLLLSDADEVLGGGWHDQLTRIAGPVEDVPGTAGATRVVRGETGLTVALQEDPVDVVPAEDLGEVPPGDRIHAVGLLTAESHTGADLPAARGRVRAIQVVTQGFAEPVPGSGTWEPVVGERSLRSVRECPKWFAKADAGVLVTLEVPDTDSLLSYALRENRGIPHEGAAPGAETEGLPPETLAAVLEILSRAPAAGPERP</sequence>
<dbReference type="AlphaFoldDB" id="A0A0J7YSD3"/>